<feature type="domain" description="Origin recognition complex subunit 5 C-terminal" evidence="9">
    <location>
        <begin position="330"/>
        <end position="483"/>
    </location>
</feature>
<reference evidence="12" key="1">
    <citation type="journal article" date="2013" name="Genome Announc.">
        <title>Draft genome sequence of the ascomycete Phaeoacremonium aleophilum strain UCR-PA7, a causal agent of the esca disease complex in grapevines.</title>
        <authorList>
            <person name="Blanco-Ulate B."/>
            <person name="Rolshausen P."/>
            <person name="Cantu D."/>
        </authorList>
    </citation>
    <scope>NUCLEOTIDE SEQUENCE [LARGE SCALE GENOMIC DNA]</scope>
    <source>
        <strain evidence="12">UCR-PA7</strain>
    </source>
</reference>
<dbReference type="RefSeq" id="XP_007910953.1">
    <property type="nucleotide sequence ID" value="XM_007912762.1"/>
</dbReference>
<keyword evidence="6" id="KW-0539">Nucleus</keyword>
<dbReference type="PANTHER" id="PTHR12705">
    <property type="entry name" value="ORIGIN RECOGNITION COMPLEX SUBUNIT 5"/>
    <property type="match status" value="1"/>
</dbReference>
<dbReference type="EMBL" id="KB932781">
    <property type="protein sequence ID" value="EOO04254.1"/>
    <property type="molecule type" value="Genomic_DNA"/>
</dbReference>
<dbReference type="InterPro" id="IPR041664">
    <property type="entry name" value="AAA_16"/>
</dbReference>
<comment type="subcellular location">
    <subcellularLocation>
        <location evidence="1">Nucleus</location>
    </subcellularLocation>
</comment>
<evidence type="ECO:0000256" key="3">
    <source>
        <dbReference type="ARBA" id="ARBA00022705"/>
    </source>
</evidence>
<dbReference type="InterPro" id="IPR027417">
    <property type="entry name" value="P-loop_NTPase"/>
</dbReference>
<evidence type="ECO:0000256" key="2">
    <source>
        <dbReference type="ARBA" id="ARBA00006269"/>
    </source>
</evidence>
<feature type="compositionally biased region" description="Gly residues" evidence="7">
    <location>
        <begin position="369"/>
        <end position="380"/>
    </location>
</feature>
<dbReference type="Gene3D" id="3.40.50.300">
    <property type="entry name" value="P-loop containing nucleotide triphosphate hydrolases"/>
    <property type="match status" value="1"/>
</dbReference>
<dbReference type="KEGG" id="tmn:UCRPA7_164"/>
<keyword evidence="3" id="KW-0235">DNA replication</keyword>
<evidence type="ECO:0000256" key="7">
    <source>
        <dbReference type="SAM" id="MobiDB-lite"/>
    </source>
</evidence>
<dbReference type="GO" id="GO:0005664">
    <property type="term" value="C:nuclear origin of replication recognition complex"/>
    <property type="evidence" value="ECO:0007669"/>
    <property type="project" value="TreeGrafter"/>
</dbReference>
<evidence type="ECO:0000259" key="9">
    <source>
        <dbReference type="Pfam" id="PF14630"/>
    </source>
</evidence>
<dbReference type="GeneID" id="19321808"/>
<dbReference type="Pfam" id="PF13191">
    <property type="entry name" value="AAA_16"/>
    <property type="match status" value="1"/>
</dbReference>
<comment type="similarity">
    <text evidence="2">Belongs to the ORC5 family.</text>
</comment>
<dbReference type="OrthoDB" id="365981at2759"/>
<keyword evidence="4" id="KW-0547">Nucleotide-binding</keyword>
<organism evidence="11 12">
    <name type="scientific">Phaeoacremonium minimum (strain UCR-PA7)</name>
    <name type="common">Esca disease fungus</name>
    <name type="synonym">Togninia minima</name>
    <dbReference type="NCBI Taxonomy" id="1286976"/>
    <lineage>
        <taxon>Eukaryota</taxon>
        <taxon>Fungi</taxon>
        <taxon>Dikarya</taxon>
        <taxon>Ascomycota</taxon>
        <taxon>Pezizomycotina</taxon>
        <taxon>Sordariomycetes</taxon>
        <taxon>Sordariomycetidae</taxon>
        <taxon>Togniniales</taxon>
        <taxon>Togniniaceae</taxon>
        <taxon>Phaeoacremonium</taxon>
    </lineage>
</organism>
<dbReference type="GO" id="GO:0003688">
    <property type="term" value="F:DNA replication origin binding"/>
    <property type="evidence" value="ECO:0007669"/>
    <property type="project" value="TreeGrafter"/>
</dbReference>
<evidence type="ECO:0000313" key="12">
    <source>
        <dbReference type="Proteomes" id="UP000014074"/>
    </source>
</evidence>
<dbReference type="AlphaFoldDB" id="R8BY89"/>
<evidence type="ECO:0000259" key="8">
    <source>
        <dbReference type="Pfam" id="PF13191"/>
    </source>
</evidence>
<feature type="region of interest" description="Disordered" evidence="7">
    <location>
        <begin position="366"/>
        <end position="386"/>
    </location>
</feature>
<evidence type="ECO:0000256" key="5">
    <source>
        <dbReference type="ARBA" id="ARBA00022840"/>
    </source>
</evidence>
<dbReference type="Proteomes" id="UP000014074">
    <property type="component" value="Unassembled WGS sequence"/>
</dbReference>
<dbReference type="InterPro" id="IPR047088">
    <property type="entry name" value="ORC5_C"/>
</dbReference>
<evidence type="ECO:0000313" key="11">
    <source>
        <dbReference type="EMBL" id="EOO04254.1"/>
    </source>
</evidence>
<evidence type="ECO:0000256" key="1">
    <source>
        <dbReference type="ARBA" id="ARBA00004123"/>
    </source>
</evidence>
<gene>
    <name evidence="11" type="ORF">UCRPA7_164</name>
</gene>
<feature type="domain" description="Orc1-like AAA ATPase" evidence="8">
    <location>
        <begin position="19"/>
        <end position="167"/>
    </location>
</feature>
<dbReference type="PANTHER" id="PTHR12705:SF0">
    <property type="entry name" value="ORIGIN RECOGNITION COMPLEX SUBUNIT 5"/>
    <property type="match status" value="1"/>
</dbReference>
<dbReference type="Pfam" id="PF21639">
    <property type="entry name" value="ORC5_lid"/>
    <property type="match status" value="1"/>
</dbReference>
<protein>
    <submittedName>
        <fullName evidence="11">Putative origin recognition complex subunit orc5 protein</fullName>
    </submittedName>
</protein>
<dbReference type="InterPro" id="IPR020796">
    <property type="entry name" value="ORC5"/>
</dbReference>
<feature type="domain" description="ORC5 lid" evidence="10">
    <location>
        <begin position="227"/>
        <end position="286"/>
    </location>
</feature>
<dbReference type="eggNOG" id="KOG2543">
    <property type="taxonomic scope" value="Eukaryota"/>
</dbReference>
<name>R8BY89_PHAM7</name>
<keyword evidence="12" id="KW-1185">Reference proteome</keyword>
<accession>R8BY89</accession>
<evidence type="ECO:0000256" key="4">
    <source>
        <dbReference type="ARBA" id="ARBA00022741"/>
    </source>
</evidence>
<dbReference type="HOGENOM" id="CLU_028223_2_0_1"/>
<dbReference type="InterPro" id="IPR048866">
    <property type="entry name" value="ORC5_lid"/>
</dbReference>
<evidence type="ECO:0000256" key="6">
    <source>
        <dbReference type="ARBA" id="ARBA00023242"/>
    </source>
</evidence>
<keyword evidence="5" id="KW-0067">ATP-binding</keyword>
<sequence length="485" mass="53261">MASMYQLPDELLLSVLTQQFPCREQQIRALATLLDRNSAPCRNLVLYGTEATGKTAVVSALLEHLERAQDEDQREAPVKHALVNSVECITARHLFERTIGKIANALEWQNPPGRCENLSQLTYELSKMLKYAPRPDDWRFVLVFDAIDRQREAPSTLLPALARLSEIIPCLTTVFIVTSPPPNFLRTSFVPHIHFPNYTNAEFVKILSTTPPEAILVGGEQETAELWARFCSAVHDSLTKAASRTLPAFQHACHALWPRFIAPIKAGTHTAREFSKLLVASRVHFQDEGLLDPGVIATRPKSGPNMANGASRNDQKALAKSTGANLSILLPTVARMLLLSAYLASHNAARHDLTLFSTYHHGKRKRRGGGLSVAGAGTGRMGPRSKHRKIARKLLGPHAFVMERMMAVFTAVRTEWGLTAATANGMDADVGMAIATLSSLRLLVRVGGGGDPMDRGGKWRVNVGWEVVRGLGRSIGVEVEEWLIG</sequence>
<dbReference type="Pfam" id="PF14630">
    <property type="entry name" value="ORC5_C"/>
    <property type="match status" value="1"/>
</dbReference>
<dbReference type="SUPFAM" id="SSF52540">
    <property type="entry name" value="P-loop containing nucleoside triphosphate hydrolases"/>
    <property type="match status" value="1"/>
</dbReference>
<dbReference type="GO" id="GO:0006270">
    <property type="term" value="P:DNA replication initiation"/>
    <property type="evidence" value="ECO:0007669"/>
    <property type="project" value="TreeGrafter"/>
</dbReference>
<evidence type="ECO:0000259" key="10">
    <source>
        <dbReference type="Pfam" id="PF21639"/>
    </source>
</evidence>
<proteinExistence type="inferred from homology"/>